<sequence length="1091" mass="117408">MASHRFIRQRHTRRSHPLLAMITVCLLSFGLLCNTAYATDDVSEPTHTTQSETGASNGSGNNDSSIPDSETANDQKDQKPDQTNSDSATEASIGNGNTEDQPSADDSNSSDASDDVSDDTAGITPDDSAVTTQVAPSEKTTSVVLPDGMYTFASQLSGHRLLEIANGSTKNGGKAQLYDNNYASCQRWKIINDDTGLVLVNVRSGKVLEVPGARASRGARVKQYKSNGTAAQRWIAEQTAKGIVLHSALNKNMVLDVASANSANGAAVQLYTANGTNAQAWITTNETAALTDLAQANKGTVPDGVYGFASALTGSRLLEIAGGSSQNGGNAQTYRNNRTSAQRWQVTNDANGFLTLKNVRSGKVLDVAGASAKNGTNVQQYAANGSRAQQWIAVKTGNGIVLHSALNAKLVLDIAAGQAKDGANVQIYQENGTKAQSWSLDTSAYVRGSIESYYSRNSSWLGVPKANEQADGNYVVQEFQNGTVYSKNNGGTYAVRNNGMQNTYAEQGGPSGWLGYPISDAQTNKNRTAQQFEHGAIVRNSNGSVLFVKGEINSYWTTQGGFGGWLGWPTANEQADGNGNYSQSFDGGTVHWYADGSSVASIQSKWTALGGDSGSLGEPADKITVQTPQGYVRTFKKGMIFATSATDVSTAVVMDSNIFTYWNSKGGLKSYLGLPTGDALTVKGGVSQTFKGGTVFWSKETGAHSVRSGAFLNEYAKMKYEQGKLGFPTSEEQTIRGGKSQVFQNGQIHWSSATGAHATIGAILSYWSSRGWQNGWLGFPTGDELTVKGGVSQTFQHGTVFWSKKTNAHGVKGAILSKYANMRYEQGKLGFPTSDETGTVRGGVWQSFQNGTMYWKSDTGAHAVANGFFGWYRNDGYERGIHGFPTSDEYLDRGHARQNFEHGSYWWGGMPSGTYSFGIQWAGQPNTYYCVPTSGYMIMRNAKRLTSPNGTRLSIDAIARYMGAGTDGTWNNENKAGLNAWLGANYYELYGYPSYSTLKNRILHSYETGYAPMILEHERRGGYHPNGHPNATFSHALVLDQYNTKDDGILLVDPLASYGGKQKFWDHLSGFRNAYLTVSSDGDAPGIMATR</sequence>
<organism evidence="4 5">
    <name type="scientific">Bifidobacterium aerophilum</name>
    <dbReference type="NCBI Taxonomy" id="1798155"/>
    <lineage>
        <taxon>Bacteria</taxon>
        <taxon>Bacillati</taxon>
        <taxon>Actinomycetota</taxon>
        <taxon>Actinomycetes</taxon>
        <taxon>Bifidobacteriales</taxon>
        <taxon>Bifidobacteriaceae</taxon>
        <taxon>Bifidobacterium</taxon>
    </lineage>
</organism>
<evidence type="ECO:0000313" key="5">
    <source>
        <dbReference type="Proteomes" id="UP000469194"/>
    </source>
</evidence>
<reference evidence="4 5" key="1">
    <citation type="submission" date="2019-10" db="EMBL/GenBank/DDBJ databases">
        <title>Bifidobacterium from non-human primates.</title>
        <authorList>
            <person name="Modesto M."/>
        </authorList>
    </citation>
    <scope>NUCLEOTIDE SEQUENCE [LARGE SCALE GENOMIC DNA]</scope>
    <source>
        <strain evidence="4 5">TRE17</strain>
    </source>
</reference>
<evidence type="ECO:0000259" key="3">
    <source>
        <dbReference type="SMART" id="SM00458"/>
    </source>
</evidence>
<dbReference type="PROSITE" id="PS50231">
    <property type="entry name" value="RICIN_B_LECTIN"/>
    <property type="match status" value="2"/>
</dbReference>
<dbReference type="Pfam" id="PF14200">
    <property type="entry name" value="RicinB_lectin_2"/>
    <property type="match status" value="2"/>
</dbReference>
<feature type="compositionally biased region" description="Polar residues" evidence="1">
    <location>
        <begin position="129"/>
        <end position="138"/>
    </location>
</feature>
<proteinExistence type="predicted"/>
<gene>
    <name evidence="4" type="ORF">GFD25_08130</name>
</gene>
<evidence type="ECO:0000256" key="1">
    <source>
        <dbReference type="SAM" id="MobiDB-lite"/>
    </source>
</evidence>
<feature type="signal peptide" evidence="2">
    <location>
        <begin position="1"/>
        <end position="38"/>
    </location>
</feature>
<feature type="region of interest" description="Disordered" evidence="1">
    <location>
        <begin position="42"/>
        <end position="138"/>
    </location>
</feature>
<protein>
    <recommendedName>
        <fullName evidence="3">Ricin B lectin domain-containing protein</fullName>
    </recommendedName>
</protein>
<dbReference type="Gene3D" id="2.80.10.50">
    <property type="match status" value="6"/>
</dbReference>
<feature type="chain" id="PRO_5026671642" description="Ricin B lectin domain-containing protein" evidence="2">
    <location>
        <begin position="39"/>
        <end position="1091"/>
    </location>
</feature>
<dbReference type="InterPro" id="IPR000772">
    <property type="entry name" value="Ricin_B_lectin"/>
</dbReference>
<comment type="caution">
    <text evidence="4">The sequence shown here is derived from an EMBL/GenBank/DDBJ whole genome shotgun (WGS) entry which is preliminary data.</text>
</comment>
<evidence type="ECO:0000256" key="2">
    <source>
        <dbReference type="SAM" id="SignalP"/>
    </source>
</evidence>
<feature type="compositionally biased region" description="Low complexity" evidence="1">
    <location>
        <begin position="54"/>
        <end position="65"/>
    </location>
</feature>
<dbReference type="Proteomes" id="UP000469194">
    <property type="component" value="Unassembled WGS sequence"/>
</dbReference>
<dbReference type="InterPro" id="IPR013207">
    <property type="entry name" value="LGFP"/>
</dbReference>
<dbReference type="AlphaFoldDB" id="A0A6N9Z5R2"/>
<feature type="domain" description="Ricin B lectin" evidence="3">
    <location>
        <begin position="303"/>
        <end position="441"/>
    </location>
</feature>
<dbReference type="SMART" id="SM00458">
    <property type="entry name" value="RICIN"/>
    <property type="match status" value="2"/>
</dbReference>
<dbReference type="EMBL" id="WHZW01000016">
    <property type="protein sequence ID" value="NEG89948.1"/>
    <property type="molecule type" value="Genomic_DNA"/>
</dbReference>
<evidence type="ECO:0000313" key="4">
    <source>
        <dbReference type="EMBL" id="NEG89948.1"/>
    </source>
</evidence>
<feature type="compositionally biased region" description="Polar residues" evidence="1">
    <location>
        <begin position="81"/>
        <end position="101"/>
    </location>
</feature>
<keyword evidence="5" id="KW-1185">Reference proteome</keyword>
<accession>A0A6N9Z5R2</accession>
<dbReference type="SUPFAM" id="SSF50370">
    <property type="entry name" value="Ricin B-like lectins"/>
    <property type="match status" value="2"/>
</dbReference>
<dbReference type="Pfam" id="PF08310">
    <property type="entry name" value="LGFP"/>
    <property type="match status" value="7"/>
</dbReference>
<dbReference type="CDD" id="cd00161">
    <property type="entry name" value="beta-trefoil_Ricin-like"/>
    <property type="match status" value="2"/>
</dbReference>
<dbReference type="InterPro" id="IPR035992">
    <property type="entry name" value="Ricin_B-like_lectins"/>
</dbReference>
<name>A0A6N9Z5R2_9BIFI</name>
<keyword evidence="2" id="KW-0732">Signal</keyword>
<feature type="domain" description="Ricin B lectin" evidence="3">
    <location>
        <begin position="150"/>
        <end position="284"/>
    </location>
</feature>